<protein>
    <recommendedName>
        <fullName evidence="4">TonB-dependent receptor plug</fullName>
    </recommendedName>
</protein>
<gene>
    <name evidence="2" type="ordered locus">Ctha_1365</name>
</gene>
<dbReference type="Proteomes" id="UP000001208">
    <property type="component" value="Chromosome"/>
</dbReference>
<keyword evidence="1" id="KW-0812">Transmembrane</keyword>
<accession>B3QZD5</accession>
<dbReference type="AlphaFoldDB" id="B3QZD5"/>
<keyword evidence="1" id="KW-1133">Transmembrane helix</keyword>
<dbReference type="SUPFAM" id="SSF56935">
    <property type="entry name" value="Porins"/>
    <property type="match status" value="1"/>
</dbReference>
<dbReference type="HOGENOM" id="CLU_421381_0_0_10"/>
<dbReference type="KEGG" id="cts:Ctha_1365"/>
<evidence type="ECO:0000313" key="3">
    <source>
        <dbReference type="Proteomes" id="UP000001208"/>
    </source>
</evidence>
<dbReference type="EMBL" id="CP001100">
    <property type="protein sequence ID" value="ACF13828.1"/>
    <property type="molecule type" value="Genomic_DNA"/>
</dbReference>
<dbReference type="eggNOG" id="COG4206">
    <property type="taxonomic scope" value="Bacteria"/>
</dbReference>
<evidence type="ECO:0000313" key="2">
    <source>
        <dbReference type="EMBL" id="ACF13828.1"/>
    </source>
</evidence>
<reference evidence="2 3" key="1">
    <citation type="submission" date="2008-06" db="EMBL/GenBank/DDBJ databases">
        <title>Complete sequence of Chloroherpeton thalassium ATCC 35110.</title>
        <authorList>
            <consortium name="US DOE Joint Genome Institute"/>
            <person name="Lucas S."/>
            <person name="Copeland A."/>
            <person name="Lapidus A."/>
            <person name="Glavina del Rio T."/>
            <person name="Dalin E."/>
            <person name="Tice H."/>
            <person name="Bruce D."/>
            <person name="Goodwin L."/>
            <person name="Pitluck S."/>
            <person name="Schmutz J."/>
            <person name="Larimer F."/>
            <person name="Land M."/>
            <person name="Hauser L."/>
            <person name="Kyrpides N."/>
            <person name="Mikhailova N."/>
            <person name="Liu Z."/>
            <person name="Li T."/>
            <person name="Zhao F."/>
            <person name="Overmann J."/>
            <person name="Bryant D.A."/>
            <person name="Richardson P."/>
        </authorList>
    </citation>
    <scope>NUCLEOTIDE SEQUENCE [LARGE SCALE GENOMIC DNA]</scope>
    <source>
        <strain evidence="3">ATCC 35110 / GB-78</strain>
    </source>
</reference>
<evidence type="ECO:0008006" key="4">
    <source>
        <dbReference type="Google" id="ProtNLM"/>
    </source>
</evidence>
<dbReference type="STRING" id="517418.Ctha_1365"/>
<sequence length="805" mass="91391">MTYYRFSVFPVEFVLKKLIKLFSEGFKQQSSFQPACVFRVKLAYRKMKKSNLFFNGFFSIWFLCVWLLPFGNACYAGQMRLQEASANSVRYSNSDSSSKQLGFRPQKSLDDTAKVLYKFLEEPPQIFSPHETISRKNRDFLFHSNIGDYFSEHANIFLRDKVEFGQLNELLIGGLGTRYQHIFLDDVLLNDPITMSPIYQYLSTESFSSLRLQTGYMAGGYSWSPIVLESTTQRMVVANGFTRIHYYQFLEGTLKTDVTFSVNFSERLNFYCDYARESTDGRFTNIGGSGTSRYGSSYEGNKFNVQFRYQLGKQSYLTLADYFNSLLQKPYGGVDYATSVANDLDPLDPLSAVIKNQYTERALKMNALRVELQTRLPFFSDSSNVFKAWIHQSIFSYNYEKTEESLQDSSTFHDKTNSSRWTLGASQLINLPFLILKLRGNYLHDKISEQNILENESGEEILPISQTLALQGAGRMRFDHLIFGQTFEAGGSLALVNQNVSETGGEDHSGVLFNVGAGGKVVFPIPLSEESKVEAFLNLSRTERLPSLLEVFSSDSSLSGSHSWQKEKIRHLEFGAAFFAGKNFQLRASFINNNVASPLVVVQQADGDSLVSASYRSLDGENLNYTGIGLSAKFNFGRFETTLDATTILDYSLLSNPDNDYADSLSAYGYDESGLSSNQVFYLPKFYLSYQIYYNANLFDDALKLKFGLAGFFMTDMSSSLQSSERQNTIYFNLVEQNGTLSDNNLQFGVQGLKSRVDFRLWAEFGSAVITLSFENLLDEVLYKTPIYQMNERALRFGFNWILLD</sequence>
<proteinExistence type="predicted"/>
<name>B3QZD5_CHLT3</name>
<evidence type="ECO:0000256" key="1">
    <source>
        <dbReference type="SAM" id="Phobius"/>
    </source>
</evidence>
<keyword evidence="1" id="KW-0472">Membrane</keyword>
<keyword evidence="3" id="KW-1185">Reference proteome</keyword>
<feature type="transmembrane region" description="Helical" evidence="1">
    <location>
        <begin position="52"/>
        <end position="71"/>
    </location>
</feature>
<organism evidence="2 3">
    <name type="scientific">Chloroherpeton thalassium (strain ATCC 35110 / GB-78)</name>
    <dbReference type="NCBI Taxonomy" id="517418"/>
    <lineage>
        <taxon>Bacteria</taxon>
        <taxon>Pseudomonadati</taxon>
        <taxon>Chlorobiota</taxon>
        <taxon>Chlorobiia</taxon>
        <taxon>Chlorobiales</taxon>
        <taxon>Chloroherpetonaceae</taxon>
        <taxon>Chloroherpeton</taxon>
    </lineage>
</organism>